<reference evidence="2 3" key="1">
    <citation type="submission" date="2019-04" db="EMBL/GenBank/DDBJ databases">
        <title>Friends and foes A comparative genomics studyof 23 Aspergillus species from section Flavi.</title>
        <authorList>
            <consortium name="DOE Joint Genome Institute"/>
            <person name="Kjaerbolling I."/>
            <person name="Vesth T."/>
            <person name="Frisvad J.C."/>
            <person name="Nybo J.L."/>
            <person name="Theobald S."/>
            <person name="Kildgaard S."/>
            <person name="Isbrandt T."/>
            <person name="Kuo A."/>
            <person name="Sato A."/>
            <person name="Lyhne E.K."/>
            <person name="Kogle M.E."/>
            <person name="Wiebenga A."/>
            <person name="Kun R.S."/>
            <person name="Lubbers R.J."/>
            <person name="Makela M.R."/>
            <person name="Barry K."/>
            <person name="Chovatia M."/>
            <person name="Clum A."/>
            <person name="Daum C."/>
            <person name="Haridas S."/>
            <person name="He G."/>
            <person name="LaButti K."/>
            <person name="Lipzen A."/>
            <person name="Mondo S."/>
            <person name="Riley R."/>
            <person name="Salamov A."/>
            <person name="Simmons B.A."/>
            <person name="Magnuson J.K."/>
            <person name="Henrissat B."/>
            <person name="Mortensen U.H."/>
            <person name="Larsen T.O."/>
            <person name="Devries R.P."/>
            <person name="Grigoriev I.V."/>
            <person name="Machida M."/>
            <person name="Baker S.E."/>
            <person name="Andersen M.R."/>
        </authorList>
    </citation>
    <scope>NUCLEOTIDE SEQUENCE [LARGE SCALE GENOMIC DNA]</scope>
    <source>
        <strain evidence="2 3">IBT 29228</strain>
    </source>
</reference>
<proteinExistence type="predicted"/>
<organism evidence="2 3">
    <name type="scientific">Aspergillus bertholletiae</name>
    <dbReference type="NCBI Taxonomy" id="1226010"/>
    <lineage>
        <taxon>Eukaryota</taxon>
        <taxon>Fungi</taxon>
        <taxon>Dikarya</taxon>
        <taxon>Ascomycota</taxon>
        <taxon>Pezizomycotina</taxon>
        <taxon>Eurotiomycetes</taxon>
        <taxon>Eurotiomycetidae</taxon>
        <taxon>Eurotiales</taxon>
        <taxon>Aspergillaceae</taxon>
        <taxon>Aspergillus</taxon>
        <taxon>Aspergillus subgen. Circumdati</taxon>
    </lineage>
</organism>
<gene>
    <name evidence="2" type="ORF">BDV26DRAFT_305782</name>
</gene>
<feature type="transmembrane region" description="Helical" evidence="1">
    <location>
        <begin position="245"/>
        <end position="267"/>
    </location>
</feature>
<dbReference type="EMBL" id="ML736246">
    <property type="protein sequence ID" value="KAE8376157.1"/>
    <property type="molecule type" value="Genomic_DNA"/>
</dbReference>
<evidence type="ECO:0000313" key="2">
    <source>
        <dbReference type="EMBL" id="KAE8376157.1"/>
    </source>
</evidence>
<protein>
    <submittedName>
        <fullName evidence="2">Uncharacterized protein</fullName>
    </submittedName>
</protein>
<dbReference type="AlphaFoldDB" id="A0A5N7B211"/>
<feature type="transmembrane region" description="Helical" evidence="1">
    <location>
        <begin position="174"/>
        <end position="194"/>
    </location>
</feature>
<feature type="transmembrane region" description="Helical" evidence="1">
    <location>
        <begin position="58"/>
        <end position="79"/>
    </location>
</feature>
<feature type="transmembrane region" description="Helical" evidence="1">
    <location>
        <begin position="142"/>
        <end position="162"/>
    </location>
</feature>
<dbReference type="Proteomes" id="UP000326198">
    <property type="component" value="Unassembled WGS sequence"/>
</dbReference>
<keyword evidence="1" id="KW-0812">Transmembrane</keyword>
<keyword evidence="1" id="KW-0472">Membrane</keyword>
<feature type="transmembrane region" description="Helical" evidence="1">
    <location>
        <begin position="99"/>
        <end position="122"/>
    </location>
</feature>
<feature type="transmembrane region" description="Helical" evidence="1">
    <location>
        <begin position="287"/>
        <end position="314"/>
    </location>
</feature>
<accession>A0A5N7B211</accession>
<evidence type="ECO:0000256" key="1">
    <source>
        <dbReference type="SAM" id="Phobius"/>
    </source>
</evidence>
<feature type="transmembrane region" description="Helical" evidence="1">
    <location>
        <begin position="206"/>
        <end position="233"/>
    </location>
</feature>
<dbReference type="OrthoDB" id="5139341at2759"/>
<evidence type="ECO:0000313" key="3">
    <source>
        <dbReference type="Proteomes" id="UP000326198"/>
    </source>
</evidence>
<keyword evidence="3" id="KW-1185">Reference proteome</keyword>
<sequence>MPCQIYDDPDIYVSPGHHHHFISLLPGEEDHLQTTVKLPYWVCDAAIEPSDNGGRLAIVVPASNIVEFTIFFLLILSIFPFVPQLDLLRQNGGSMGTSLVYLLCNVLNATEQFTISFSYLFIAEDSEFFIYSPPNAGDWLNFFQLAVTWSLSSTLFFFGVICSPAHNGRKTFILGIYLTFLSISLLAAVAYVLINPCGASCGSNGWVTAIFLGSHLIFVNPVVTLLAIAALPAQLRVLKQHEHTALSLIGLASQAVIFTVLGFSWLFRVRLDYNLSDFFRTWGSFTSWYQLVGWVAVDNLIFAAVQGILLLVVLRRKKMAITEGENEPLLGH</sequence>
<name>A0A5N7B211_9EURO</name>
<keyword evidence="1" id="KW-1133">Transmembrane helix</keyword>